<dbReference type="Proteomes" id="UP000724584">
    <property type="component" value="Unassembled WGS sequence"/>
</dbReference>
<keyword evidence="2" id="KW-1185">Reference proteome</keyword>
<proteinExistence type="predicted"/>
<organism evidence="1 2">
    <name type="scientific">Chaetomium tenue</name>
    <dbReference type="NCBI Taxonomy" id="1854479"/>
    <lineage>
        <taxon>Eukaryota</taxon>
        <taxon>Fungi</taxon>
        <taxon>Dikarya</taxon>
        <taxon>Ascomycota</taxon>
        <taxon>Pezizomycotina</taxon>
        <taxon>Sordariomycetes</taxon>
        <taxon>Sordariomycetidae</taxon>
        <taxon>Sordariales</taxon>
        <taxon>Chaetomiaceae</taxon>
        <taxon>Chaetomium</taxon>
    </lineage>
</organism>
<sequence length="448" mass="50676">MFTSYRRSVNHTKLQFTDFSAPESAKHEEWNRTARRGNAPPGTTGICSWQWFFEPHYPCLWLSGFLFSRRSSHQNNTYSISLEARIPPLLLSQAIEYLPLSETLLPHMAPKREPNTPRTRGPESVRHQDRAYIPPLTENEHELTPRTGPYEHEPIPSDPPPSYRSQKSNPSADNLSAPTPPPFSTTNITLTSLADAAHPPSSPPPYPPPMRSPFRHQPTQARARTNPTTPLNSRYARKWPRAGDIACATVLVLAALAAALALLFGITVAVLSIARPPRHGRHENGDRFFTLRLPGPNLEPKLCSWQAHPPVQILEQHFSSRTTGKFTKLDLVPILSLLERGKTKQNEDFKLHTMASPTTRAAEVEAEERKILARYEAQGLYDMSLLKQASEGYDALQQSGDADRPALIWKEYMPGHVSRNLDLQLWQASLKFHSDGSRWFRDRYNIKL</sequence>
<protein>
    <submittedName>
        <fullName evidence="1">Uncharacterized protein</fullName>
    </submittedName>
</protein>
<reference evidence="1 2" key="1">
    <citation type="journal article" date="2021" name="Nat. Commun.">
        <title>Genetic determinants of endophytism in the Arabidopsis root mycobiome.</title>
        <authorList>
            <person name="Mesny F."/>
            <person name="Miyauchi S."/>
            <person name="Thiergart T."/>
            <person name="Pickel B."/>
            <person name="Atanasova L."/>
            <person name="Karlsson M."/>
            <person name="Huettel B."/>
            <person name="Barry K.W."/>
            <person name="Haridas S."/>
            <person name="Chen C."/>
            <person name="Bauer D."/>
            <person name="Andreopoulos W."/>
            <person name="Pangilinan J."/>
            <person name="LaButti K."/>
            <person name="Riley R."/>
            <person name="Lipzen A."/>
            <person name="Clum A."/>
            <person name="Drula E."/>
            <person name="Henrissat B."/>
            <person name="Kohler A."/>
            <person name="Grigoriev I.V."/>
            <person name="Martin F.M."/>
            <person name="Hacquard S."/>
        </authorList>
    </citation>
    <scope>NUCLEOTIDE SEQUENCE [LARGE SCALE GENOMIC DNA]</scope>
    <source>
        <strain evidence="1 2">MPI-SDFR-AT-0079</strain>
    </source>
</reference>
<accession>A0ACB7PFZ7</accession>
<dbReference type="EMBL" id="JAGIZQ010000003">
    <property type="protein sequence ID" value="KAH6637244.1"/>
    <property type="molecule type" value="Genomic_DNA"/>
</dbReference>
<evidence type="ECO:0000313" key="1">
    <source>
        <dbReference type="EMBL" id="KAH6637244.1"/>
    </source>
</evidence>
<evidence type="ECO:0000313" key="2">
    <source>
        <dbReference type="Proteomes" id="UP000724584"/>
    </source>
</evidence>
<gene>
    <name evidence="1" type="ORF">F5144DRAFT_647314</name>
</gene>
<name>A0ACB7PFZ7_9PEZI</name>
<comment type="caution">
    <text evidence="1">The sequence shown here is derived from an EMBL/GenBank/DDBJ whole genome shotgun (WGS) entry which is preliminary data.</text>
</comment>